<dbReference type="SMART" id="SM01009">
    <property type="entry name" value="AlkA_N"/>
    <property type="match status" value="1"/>
</dbReference>
<dbReference type="Pfam" id="PF00730">
    <property type="entry name" value="HhH-GPD"/>
    <property type="match status" value="1"/>
</dbReference>
<dbReference type="GO" id="GO:0043916">
    <property type="term" value="F:DNA-7-methylguanine glycosylase activity"/>
    <property type="evidence" value="ECO:0007669"/>
    <property type="project" value="TreeGrafter"/>
</dbReference>
<protein>
    <recommendedName>
        <fullName evidence="2">DNA-3-methyladenine glycosylase II</fullName>
        <ecNumber evidence="2">3.2.2.21</ecNumber>
    </recommendedName>
</protein>
<dbReference type="Gene3D" id="1.10.340.30">
    <property type="entry name" value="Hypothetical protein, domain 2"/>
    <property type="match status" value="1"/>
</dbReference>
<evidence type="ECO:0000259" key="6">
    <source>
        <dbReference type="SMART" id="SM01009"/>
    </source>
</evidence>
<evidence type="ECO:0000256" key="2">
    <source>
        <dbReference type="ARBA" id="ARBA00012000"/>
    </source>
</evidence>
<dbReference type="EMBL" id="CP157483">
    <property type="protein sequence ID" value="XBO44047.1"/>
    <property type="molecule type" value="Genomic_DNA"/>
</dbReference>
<dbReference type="GO" id="GO:0006307">
    <property type="term" value="P:DNA alkylation repair"/>
    <property type="evidence" value="ECO:0007669"/>
    <property type="project" value="TreeGrafter"/>
</dbReference>
<keyword evidence="3" id="KW-0227">DNA damage</keyword>
<dbReference type="GO" id="GO:0005737">
    <property type="term" value="C:cytoplasm"/>
    <property type="evidence" value="ECO:0007669"/>
    <property type="project" value="TreeGrafter"/>
</dbReference>
<dbReference type="Gene3D" id="3.30.310.20">
    <property type="entry name" value="DNA-3-methyladenine glycosylase AlkA, N-terminal domain"/>
    <property type="match status" value="1"/>
</dbReference>
<dbReference type="PANTHER" id="PTHR43003:SF13">
    <property type="entry name" value="DNA-3-METHYLADENINE GLYCOSYLASE 2"/>
    <property type="match status" value="1"/>
</dbReference>
<dbReference type="GO" id="GO:0032131">
    <property type="term" value="F:alkylated DNA binding"/>
    <property type="evidence" value="ECO:0007669"/>
    <property type="project" value="TreeGrafter"/>
</dbReference>
<dbReference type="InterPro" id="IPR051912">
    <property type="entry name" value="Alkylbase_DNA_Glycosylase/TA"/>
</dbReference>
<dbReference type="InterPro" id="IPR011257">
    <property type="entry name" value="DNA_glycosylase"/>
</dbReference>
<dbReference type="SMART" id="SM00478">
    <property type="entry name" value="ENDO3c"/>
    <property type="match status" value="1"/>
</dbReference>
<feature type="domain" description="HhH-GPD" evidence="5">
    <location>
        <begin position="152"/>
        <end position="305"/>
    </location>
</feature>
<dbReference type="InterPro" id="IPR023170">
    <property type="entry name" value="HhH_base_excis_C"/>
</dbReference>
<dbReference type="GO" id="GO:0032993">
    <property type="term" value="C:protein-DNA complex"/>
    <property type="evidence" value="ECO:0007669"/>
    <property type="project" value="TreeGrafter"/>
</dbReference>
<organism evidence="7">
    <name type="scientific">Pedococcus sp. KACC 23699</name>
    <dbReference type="NCBI Taxonomy" id="3149228"/>
    <lineage>
        <taxon>Bacteria</taxon>
        <taxon>Bacillati</taxon>
        <taxon>Actinomycetota</taxon>
        <taxon>Actinomycetes</taxon>
        <taxon>Micrococcales</taxon>
        <taxon>Intrasporangiaceae</taxon>
        <taxon>Pedococcus</taxon>
    </lineage>
</organism>
<dbReference type="PANTHER" id="PTHR43003">
    <property type="entry name" value="DNA-3-METHYLADENINE GLYCOSYLASE"/>
    <property type="match status" value="1"/>
</dbReference>
<evidence type="ECO:0000256" key="1">
    <source>
        <dbReference type="ARBA" id="ARBA00000086"/>
    </source>
</evidence>
<proteinExistence type="predicted"/>
<gene>
    <name evidence="7" type="ORF">ABEG17_01585</name>
</gene>
<evidence type="ECO:0000259" key="5">
    <source>
        <dbReference type="SMART" id="SM00478"/>
    </source>
</evidence>
<dbReference type="RefSeq" id="WP_406831506.1">
    <property type="nucleotide sequence ID" value="NZ_CP157483.1"/>
</dbReference>
<accession>A0AAU7JUE8</accession>
<dbReference type="GO" id="GO:0008725">
    <property type="term" value="F:DNA-3-methyladenine glycosylase activity"/>
    <property type="evidence" value="ECO:0007669"/>
    <property type="project" value="TreeGrafter"/>
</dbReference>
<keyword evidence="4" id="KW-0234">DNA repair</keyword>
<dbReference type="InterPro" id="IPR003265">
    <property type="entry name" value="HhH-GPD_domain"/>
</dbReference>
<dbReference type="Gene3D" id="1.10.1670.10">
    <property type="entry name" value="Helix-hairpin-Helix base-excision DNA repair enzymes (C-terminal)"/>
    <property type="match status" value="1"/>
</dbReference>
<dbReference type="Pfam" id="PF06029">
    <property type="entry name" value="AlkA_N"/>
    <property type="match status" value="1"/>
</dbReference>
<dbReference type="SUPFAM" id="SSF48150">
    <property type="entry name" value="DNA-glycosylase"/>
    <property type="match status" value="1"/>
</dbReference>
<evidence type="ECO:0000256" key="4">
    <source>
        <dbReference type="ARBA" id="ARBA00023204"/>
    </source>
</evidence>
<dbReference type="AlphaFoldDB" id="A0AAU7JUE8"/>
<dbReference type="SUPFAM" id="SSF55945">
    <property type="entry name" value="TATA-box binding protein-like"/>
    <property type="match status" value="1"/>
</dbReference>
<dbReference type="InterPro" id="IPR010316">
    <property type="entry name" value="AlkA_N"/>
</dbReference>
<sequence length="310" mass="33449">MTRPGSLPAVAPAPLIPLIDVHPYAAREAFAALVAHAVPGLERVQASTRTYERLVPAPGGPRLLRAVFGDETVSVSLAVRPTTRAPRDDLQPDELDHVLRRVRQWLDLGTDLEAVAAHLGTDPELGALVSANPTLRILGAFDGFEATVMTVLGQHVSLQAAQTFAARLVTRWGCADPDTGLHEFPTAAILSEVDPAELQSVVGVTGTRARTVVALSQECAEGLVVAPESDPAEVRRRLLALPGIGPWTVDYVAMRALRDPDAFPHGDLVLRKALDLPTQRAVLTRSLAWSPWRAYAAIHLWHHAAYVKHL</sequence>
<name>A0AAU7JUE8_9MICO</name>
<dbReference type="GO" id="GO:0006285">
    <property type="term" value="P:base-excision repair, AP site formation"/>
    <property type="evidence" value="ECO:0007669"/>
    <property type="project" value="TreeGrafter"/>
</dbReference>
<dbReference type="InterPro" id="IPR037046">
    <property type="entry name" value="AlkA_N_sf"/>
</dbReference>
<reference evidence="7" key="1">
    <citation type="submission" date="2024-05" db="EMBL/GenBank/DDBJ databases">
        <authorList>
            <person name="Kim S."/>
            <person name="Heo J."/>
            <person name="Choi H."/>
            <person name="Choi Y."/>
            <person name="Kwon S.-W."/>
            <person name="Kim Y."/>
        </authorList>
    </citation>
    <scope>NUCLEOTIDE SEQUENCE</scope>
    <source>
        <strain evidence="7">KACC 23699</strain>
    </source>
</reference>
<comment type="catalytic activity">
    <reaction evidence="1">
        <text>Hydrolysis of alkylated DNA, releasing 3-methyladenine, 3-methylguanine, 7-methylguanine and 7-methyladenine.</text>
        <dbReference type="EC" id="3.2.2.21"/>
    </reaction>
</comment>
<evidence type="ECO:0000256" key="3">
    <source>
        <dbReference type="ARBA" id="ARBA00022763"/>
    </source>
</evidence>
<dbReference type="EC" id="3.2.2.21" evidence="2"/>
<feature type="domain" description="DNA-3-methyladenine glycosylase AlkA N-terminal" evidence="6">
    <location>
        <begin position="18"/>
        <end position="142"/>
    </location>
</feature>
<dbReference type="CDD" id="cd00056">
    <property type="entry name" value="ENDO3c"/>
    <property type="match status" value="1"/>
</dbReference>
<evidence type="ECO:0000313" key="7">
    <source>
        <dbReference type="EMBL" id="XBO44047.1"/>
    </source>
</evidence>